<gene>
    <name evidence="2" type="ORF">A2U01_0006321</name>
</gene>
<keyword evidence="3" id="KW-1185">Reference proteome</keyword>
<dbReference type="Proteomes" id="UP000265520">
    <property type="component" value="Unassembled WGS sequence"/>
</dbReference>
<accession>A0A392MEE0</accession>
<dbReference type="EMBL" id="LXQA010008583">
    <property type="protein sequence ID" value="MCH85475.1"/>
    <property type="molecule type" value="Genomic_DNA"/>
</dbReference>
<evidence type="ECO:0000256" key="1">
    <source>
        <dbReference type="SAM" id="MobiDB-lite"/>
    </source>
</evidence>
<evidence type="ECO:0000313" key="2">
    <source>
        <dbReference type="EMBL" id="MCH85475.1"/>
    </source>
</evidence>
<reference evidence="2 3" key="1">
    <citation type="journal article" date="2018" name="Front. Plant Sci.">
        <title>Red Clover (Trifolium pratense) and Zigzag Clover (T. medium) - A Picture of Genomic Similarities and Differences.</title>
        <authorList>
            <person name="Dluhosova J."/>
            <person name="Istvanek J."/>
            <person name="Nedelnik J."/>
            <person name="Repkova J."/>
        </authorList>
    </citation>
    <scope>NUCLEOTIDE SEQUENCE [LARGE SCALE GENOMIC DNA]</scope>
    <source>
        <strain evidence="3">cv. 10/8</strain>
        <tissue evidence="2">Leaf</tissue>
    </source>
</reference>
<name>A0A392MEE0_9FABA</name>
<proteinExistence type="predicted"/>
<feature type="compositionally biased region" description="Basic and acidic residues" evidence="1">
    <location>
        <begin position="17"/>
        <end position="28"/>
    </location>
</feature>
<feature type="compositionally biased region" description="Polar residues" evidence="1">
    <location>
        <begin position="1"/>
        <end position="15"/>
    </location>
</feature>
<comment type="caution">
    <text evidence="2">The sequence shown here is derived from an EMBL/GenBank/DDBJ whole genome shotgun (WGS) entry which is preliminary data.</text>
</comment>
<feature type="region of interest" description="Disordered" evidence="1">
    <location>
        <begin position="1"/>
        <end position="52"/>
    </location>
</feature>
<feature type="non-terminal residue" evidence="2">
    <location>
        <position position="1"/>
    </location>
</feature>
<evidence type="ECO:0000313" key="3">
    <source>
        <dbReference type="Proteomes" id="UP000265520"/>
    </source>
</evidence>
<protein>
    <submittedName>
        <fullName evidence="2">Uncharacterized protein</fullName>
    </submittedName>
</protein>
<sequence length="64" mass="7156">ARCANDSGQSHTCTQDRALRHPEPRVAPRPEPIQLPEALPARRANTPAHRARDISLPRSSCFKF</sequence>
<organism evidence="2 3">
    <name type="scientific">Trifolium medium</name>
    <dbReference type="NCBI Taxonomy" id="97028"/>
    <lineage>
        <taxon>Eukaryota</taxon>
        <taxon>Viridiplantae</taxon>
        <taxon>Streptophyta</taxon>
        <taxon>Embryophyta</taxon>
        <taxon>Tracheophyta</taxon>
        <taxon>Spermatophyta</taxon>
        <taxon>Magnoliopsida</taxon>
        <taxon>eudicotyledons</taxon>
        <taxon>Gunneridae</taxon>
        <taxon>Pentapetalae</taxon>
        <taxon>rosids</taxon>
        <taxon>fabids</taxon>
        <taxon>Fabales</taxon>
        <taxon>Fabaceae</taxon>
        <taxon>Papilionoideae</taxon>
        <taxon>50 kb inversion clade</taxon>
        <taxon>NPAAA clade</taxon>
        <taxon>Hologalegina</taxon>
        <taxon>IRL clade</taxon>
        <taxon>Trifolieae</taxon>
        <taxon>Trifolium</taxon>
    </lineage>
</organism>
<dbReference type="AlphaFoldDB" id="A0A392MEE0"/>